<name>A0A177ALU5_9PEZI</name>
<evidence type="ECO:0000256" key="4">
    <source>
        <dbReference type="ARBA" id="ARBA00023136"/>
    </source>
</evidence>
<dbReference type="PANTHER" id="PTHR23501">
    <property type="entry name" value="MAJOR FACILITATOR SUPERFAMILY"/>
    <property type="match status" value="1"/>
</dbReference>
<evidence type="ECO:0000256" key="2">
    <source>
        <dbReference type="ARBA" id="ARBA00022692"/>
    </source>
</evidence>
<evidence type="ECO:0000313" key="7">
    <source>
        <dbReference type="EMBL" id="OAF62144.1"/>
    </source>
</evidence>
<dbReference type="RefSeq" id="XP_024327417.1">
    <property type="nucleotide sequence ID" value="XM_024465428.1"/>
</dbReference>
<keyword evidence="4 6" id="KW-0472">Membrane</keyword>
<feature type="transmembrane region" description="Helical" evidence="6">
    <location>
        <begin position="145"/>
        <end position="166"/>
    </location>
</feature>
<feature type="transmembrane region" description="Helical" evidence="6">
    <location>
        <begin position="266"/>
        <end position="293"/>
    </location>
</feature>
<evidence type="ECO:0000256" key="6">
    <source>
        <dbReference type="SAM" id="Phobius"/>
    </source>
</evidence>
<dbReference type="SUPFAM" id="SSF103473">
    <property type="entry name" value="MFS general substrate transporter"/>
    <property type="match status" value="1"/>
</dbReference>
<dbReference type="FunFam" id="1.20.1250.20:FF:000196">
    <property type="entry name" value="MFS toxin efflux pump (AflT)"/>
    <property type="match status" value="1"/>
</dbReference>
<dbReference type="eggNOG" id="KOG0254">
    <property type="taxonomic scope" value="Eukaryota"/>
</dbReference>
<dbReference type="GO" id="GO:0005886">
    <property type="term" value="C:plasma membrane"/>
    <property type="evidence" value="ECO:0007669"/>
    <property type="project" value="TreeGrafter"/>
</dbReference>
<evidence type="ECO:0000256" key="3">
    <source>
        <dbReference type="ARBA" id="ARBA00022989"/>
    </source>
</evidence>
<dbReference type="AlphaFoldDB" id="A0A177ALU5"/>
<dbReference type="GeneID" id="36284842"/>
<dbReference type="Proteomes" id="UP000077154">
    <property type="component" value="Unassembled WGS sequence"/>
</dbReference>
<protein>
    <submittedName>
        <fullName evidence="7">Efflux pump hmp6</fullName>
    </submittedName>
</protein>
<feature type="region of interest" description="Disordered" evidence="5">
    <location>
        <begin position="367"/>
        <end position="396"/>
    </location>
</feature>
<feature type="compositionally biased region" description="Basic and acidic residues" evidence="5">
    <location>
        <begin position="367"/>
        <end position="376"/>
    </location>
</feature>
<accession>A0A177ALU5</accession>
<gene>
    <name evidence="7" type="primary">HPM6</name>
    <name evidence="7" type="ORF">VC83_01754</name>
</gene>
<comment type="subcellular location">
    <subcellularLocation>
        <location evidence="1">Membrane</location>
        <topology evidence="1">Multi-pass membrane protein</topology>
    </subcellularLocation>
</comment>
<dbReference type="Gene3D" id="1.20.1720.10">
    <property type="entry name" value="Multidrug resistance protein D"/>
    <property type="match status" value="1"/>
</dbReference>
<dbReference type="InterPro" id="IPR036259">
    <property type="entry name" value="MFS_trans_sf"/>
</dbReference>
<feature type="transmembrane region" description="Helical" evidence="6">
    <location>
        <begin position="28"/>
        <end position="48"/>
    </location>
</feature>
<feature type="transmembrane region" description="Helical" evidence="6">
    <location>
        <begin position="105"/>
        <end position="125"/>
    </location>
</feature>
<reference evidence="7" key="1">
    <citation type="submission" date="2016-03" db="EMBL/GenBank/DDBJ databases">
        <title>Updated assembly of Pseudogymnoascus destructans, the fungus causing white-nose syndrome of bats.</title>
        <authorList>
            <person name="Palmer J.M."/>
            <person name="Drees K.P."/>
            <person name="Foster J.T."/>
            <person name="Lindner D.L."/>
        </authorList>
    </citation>
    <scope>NUCLEOTIDE SEQUENCE [LARGE SCALE GENOMIC DNA]</scope>
    <source>
        <strain evidence="7">20631-21</strain>
    </source>
</reference>
<dbReference type="OrthoDB" id="10021397at2759"/>
<dbReference type="Gene3D" id="1.20.1250.20">
    <property type="entry name" value="MFS general substrate transporter like domains"/>
    <property type="match status" value="1"/>
</dbReference>
<feature type="transmembrane region" description="Helical" evidence="6">
    <location>
        <begin position="74"/>
        <end position="93"/>
    </location>
</feature>
<dbReference type="EMBL" id="KV441388">
    <property type="protein sequence ID" value="OAF62144.1"/>
    <property type="molecule type" value="Genomic_DNA"/>
</dbReference>
<sequence>MIVGMYGIASIAGPLIGGAFTSHVTWRWCFYINLPIGGVTLVGLVFFLHSPNQPTPTDDSSTGLWARIAKFDPLGAIFFLASIICLLIALQLGGTTYAFSDGRIIALYILFGLLLIAFIALQFWGGKNATIPISVLKQRSILFGMFYMFCVGAHFFVLAYFLPIWFQGVRGRSALQSGINTLPILLAQTISVVLGGVFVSSTGYYIPLMWASVVLTSVGAGLLTTLEVDSGSGKWIGYQIIYGIGGGLGYQQGITAAQTVLGPTEVAIGIALMVFVQNLGGTIFISAANNVFVTRLIKNLASMAPDLNPKAITSAGATGLKQVVPPAEYPLVLVAYNGAVIEIFKMGLILACLCAIGAAGMEWKRAQTKEKPKKEGDIEEDQANEVETKGRQMIVA</sequence>
<dbReference type="GO" id="GO:0022857">
    <property type="term" value="F:transmembrane transporter activity"/>
    <property type="evidence" value="ECO:0007669"/>
    <property type="project" value="InterPro"/>
</dbReference>
<feature type="transmembrane region" description="Helical" evidence="6">
    <location>
        <begin position="178"/>
        <end position="198"/>
    </location>
</feature>
<dbReference type="VEuPathDB" id="FungiDB:GMDG_03530"/>
<keyword evidence="3 6" id="KW-1133">Transmembrane helix</keyword>
<dbReference type="InterPro" id="IPR011701">
    <property type="entry name" value="MFS"/>
</dbReference>
<keyword evidence="2 6" id="KW-0812">Transmembrane</keyword>
<evidence type="ECO:0000256" key="5">
    <source>
        <dbReference type="SAM" id="MobiDB-lite"/>
    </source>
</evidence>
<dbReference type="PANTHER" id="PTHR23501:SF199">
    <property type="entry name" value="MFS EFFLUX TRANSPORTER INPD-RELATED"/>
    <property type="match status" value="1"/>
</dbReference>
<proteinExistence type="predicted"/>
<dbReference type="Pfam" id="PF07690">
    <property type="entry name" value="MFS_1"/>
    <property type="match status" value="1"/>
</dbReference>
<feature type="transmembrane region" description="Helical" evidence="6">
    <location>
        <begin position="235"/>
        <end position="254"/>
    </location>
</feature>
<organism evidence="7">
    <name type="scientific">Pseudogymnoascus destructans</name>
    <dbReference type="NCBI Taxonomy" id="655981"/>
    <lineage>
        <taxon>Eukaryota</taxon>
        <taxon>Fungi</taxon>
        <taxon>Dikarya</taxon>
        <taxon>Ascomycota</taxon>
        <taxon>Pezizomycotina</taxon>
        <taxon>Leotiomycetes</taxon>
        <taxon>Thelebolales</taxon>
        <taxon>Thelebolaceae</taxon>
        <taxon>Pseudogymnoascus</taxon>
    </lineage>
</organism>
<evidence type="ECO:0000256" key="1">
    <source>
        <dbReference type="ARBA" id="ARBA00004141"/>
    </source>
</evidence>